<accession>A0A6J4VBD2</accession>
<gene>
    <name evidence="2" type="ORF">AVDCRST_MAG59-3874</name>
</gene>
<feature type="signal peptide" evidence="1">
    <location>
        <begin position="1"/>
        <end position="26"/>
    </location>
</feature>
<proteinExistence type="predicted"/>
<feature type="chain" id="PRO_5027115654" evidence="1">
    <location>
        <begin position="27"/>
        <end position="422"/>
    </location>
</feature>
<name>A0A6J4VBD2_9BACT</name>
<evidence type="ECO:0000256" key="1">
    <source>
        <dbReference type="SAM" id="SignalP"/>
    </source>
</evidence>
<protein>
    <submittedName>
        <fullName evidence="2">Uncharacterized protein</fullName>
    </submittedName>
</protein>
<dbReference type="EMBL" id="CADCWF010000276">
    <property type="protein sequence ID" value="CAA9573801.1"/>
    <property type="molecule type" value="Genomic_DNA"/>
</dbReference>
<keyword evidence="1" id="KW-0732">Signal</keyword>
<evidence type="ECO:0000313" key="2">
    <source>
        <dbReference type="EMBL" id="CAA9573801.1"/>
    </source>
</evidence>
<dbReference type="AlphaFoldDB" id="A0A6J4VBD2"/>
<organism evidence="2">
    <name type="scientific">uncultured Thermomicrobiales bacterium</name>
    <dbReference type="NCBI Taxonomy" id="1645740"/>
    <lineage>
        <taxon>Bacteria</taxon>
        <taxon>Pseudomonadati</taxon>
        <taxon>Thermomicrobiota</taxon>
        <taxon>Thermomicrobia</taxon>
        <taxon>Thermomicrobiales</taxon>
        <taxon>environmental samples</taxon>
    </lineage>
</organism>
<sequence>MSNRRRPRLAAALGAALLLATPLAGAADEAQLDAIAGETAALRELPPLAEIDDIFISADELRARLPGLIAEDYPPEDAAADGRAYAALGLLPEGTDLLALYLDLLGEQVAGYFDPLTDEMVVLGEDADLGPVEEFTYSHEVVHALQDARLGLDAITESLTDRNGDEATAIAALIEGDATIASLDYLSANPQLATGIAFGGVPASPVLDAAPGALVVWLIFPYAAGPEFVAALRAEGGWAAVDAAYADLPVSTEQILHPEKYLAERDVPTPVSLPDLAPVLGDGWELVDDDTLGELTVALLLADLGPGEGIDPFTGMLALPEAARNAAAGWDGDRYQLWADGQTEVLAWRSTWDSEDDARAFSRALALRIQARFGGSLEAADPDEASLETADVTARIVRVGADVLYLQAPSPAVAETLAGALR</sequence>
<reference evidence="2" key="1">
    <citation type="submission" date="2020-02" db="EMBL/GenBank/DDBJ databases">
        <authorList>
            <person name="Meier V. D."/>
        </authorList>
    </citation>
    <scope>NUCLEOTIDE SEQUENCE</scope>
    <source>
        <strain evidence="2">AVDCRST_MAG59</strain>
    </source>
</reference>